<dbReference type="AlphaFoldDB" id="A0A7D5V8C4"/>
<evidence type="ECO:0000313" key="1">
    <source>
        <dbReference type="EMBL" id="QLI80817.1"/>
    </source>
</evidence>
<proteinExistence type="predicted"/>
<evidence type="ECO:0000313" key="2">
    <source>
        <dbReference type="Proteomes" id="UP000510822"/>
    </source>
</evidence>
<dbReference type="RefSeq" id="WP_180307951.1">
    <property type="nucleotide sequence ID" value="NZ_CP058952.1"/>
</dbReference>
<organism evidence="1 2">
    <name type="scientific">Chitinibacter fontanus</name>
    <dbReference type="NCBI Taxonomy" id="1737446"/>
    <lineage>
        <taxon>Bacteria</taxon>
        <taxon>Pseudomonadati</taxon>
        <taxon>Pseudomonadota</taxon>
        <taxon>Betaproteobacteria</taxon>
        <taxon>Neisseriales</taxon>
        <taxon>Chitinibacteraceae</taxon>
        <taxon>Chitinibacter</taxon>
    </lineage>
</organism>
<gene>
    <name evidence="1" type="ORF">HZU75_04325</name>
</gene>
<name>A0A7D5V8C4_9NEIS</name>
<sequence length="141" mass="15821">MQLFQQTQLATQQAYLRALHELESIHDSIEAQEQLIEHINRLAGVYAEPSFDGYQSGTPAIKAEISHLAQITEINQLIQSHGWETPILYAQCSPTDPKQTWIAHANKICILEEDSVTRRVASRAAFSIDYILTTTGTEALQ</sequence>
<accession>A0A7D5V8C4</accession>
<dbReference type="Proteomes" id="UP000510822">
    <property type="component" value="Chromosome"/>
</dbReference>
<dbReference type="EMBL" id="CP058952">
    <property type="protein sequence ID" value="QLI80817.1"/>
    <property type="molecule type" value="Genomic_DNA"/>
</dbReference>
<keyword evidence="2" id="KW-1185">Reference proteome</keyword>
<protein>
    <submittedName>
        <fullName evidence="1">Uncharacterized protein</fullName>
    </submittedName>
</protein>
<dbReference type="KEGG" id="cfon:HZU75_04325"/>
<reference evidence="1 2" key="1">
    <citation type="journal article" date="2016" name="Int. J. Syst. Evol. Microbiol.">
        <title>Chitinibacter fontanus sp. nov., isolated from a spring.</title>
        <authorList>
            <person name="Sheu S.Y."/>
            <person name="Li Y.S."/>
            <person name="Young C.C."/>
            <person name="Chen W.M."/>
        </authorList>
    </citation>
    <scope>NUCLEOTIDE SEQUENCE [LARGE SCALE GENOMIC DNA]</scope>
    <source>
        <strain evidence="1 2">STM-7</strain>
    </source>
</reference>